<sequence length="787" mass="86554">MAPAPSLTDTPVPEATSSSKEPPEPEVVEQDPTGRYSRTDQMLGRGAFKTVYKGFDEEEGMEIAWNQVRVNDLISSKEDRDRLFAEIRVLKQLKHKNIMTFYDSWLDQKTHTVNFITELFTSGTLRQYRKRHKQMDWEVLKRWAWQILCGLVYLHGHTPSIIHRDLKCDNIFINGSEGIVKIGDLGLATLLRARTAPQSVLGTPEFMAPELYDEEYDDRVDVYSFGMCLLELATLEYPYCECRNAAQIYKKVTNGIRPHSLEKVTDPKLRDFINDCITPREKRPRARQLLKHAYFESIRESIRDQKCIAAARSGVDALAPSTSIPEAAFAELLPTLQHTAGEFRVRGHHSQEEGKLNLKLRILERNRQIKTIGFQFDLTEDTAPKIAEEMVEDLSLSHQEAKAIVKCINGQVCFLTDTPMGGSEGSSDQEGRSPEGQSPSRTLQPGEQLVDDMHQHSGNATPQASASQGKRSFDGPPEGGLLEAACSLQGHQGDLQSLPEEGGSRRSSNDSLHSFPMQTTPAGAHQAWDKARSPRSGGENGRGPSRFSRASRQLLPREADHQLPLNRLFEDLHKHAPLGAAGLLKDADLVQASHAPSPQCISPPASDLRSDTGQPRQSVFSPPRGSTLTGPSFPPTRSLPGDFSGSLSDDGTLIQRTSSPGQTLPRLAVPSAGSGDPMQPVSAPASNITSRDPSPSDRGLLSPPRRPMAARTASLCDASMSDQVRPRMAVLRADSVKEKQLRRMQATQSMKDMESSCLSGLDSFGIARGAGKSRSSTPVAGSRYPLV</sequence>
<dbReference type="InterPro" id="IPR024678">
    <property type="entry name" value="Kinase_OSR1/WNK_CCT"/>
</dbReference>
<evidence type="ECO:0000256" key="9">
    <source>
        <dbReference type="SAM" id="MobiDB-lite"/>
    </source>
</evidence>
<keyword evidence="12" id="KW-1185">Reference proteome</keyword>
<dbReference type="Pfam" id="PF00069">
    <property type="entry name" value="Pkinase"/>
    <property type="match status" value="1"/>
</dbReference>
<evidence type="ECO:0000259" key="10">
    <source>
        <dbReference type="PROSITE" id="PS50011"/>
    </source>
</evidence>
<dbReference type="FunFam" id="3.30.200.20:FF:000075">
    <property type="entry name" value="Probable serine/threonine-protein kinase WNK1"/>
    <property type="match status" value="1"/>
</dbReference>
<dbReference type="SMART" id="SM00220">
    <property type="entry name" value="S_TKc"/>
    <property type="match status" value="1"/>
</dbReference>
<evidence type="ECO:0000256" key="8">
    <source>
        <dbReference type="ARBA" id="ARBA00048679"/>
    </source>
</evidence>
<feature type="region of interest" description="Disordered" evidence="9">
    <location>
        <begin position="1"/>
        <end position="40"/>
    </location>
</feature>
<dbReference type="PANTHER" id="PTHR13902">
    <property type="entry name" value="SERINE/THREONINE-PROTEIN KINASE WNK WITH NO LYSINE -RELATED"/>
    <property type="match status" value="1"/>
</dbReference>
<dbReference type="EC" id="2.7.11.1" evidence="1"/>
<evidence type="ECO:0000256" key="2">
    <source>
        <dbReference type="ARBA" id="ARBA00022527"/>
    </source>
</evidence>
<feature type="compositionally biased region" description="Polar residues" evidence="9">
    <location>
        <begin position="684"/>
        <end position="693"/>
    </location>
</feature>
<dbReference type="SUPFAM" id="SSF56112">
    <property type="entry name" value="Protein kinase-like (PK-like)"/>
    <property type="match status" value="1"/>
</dbReference>
<evidence type="ECO:0000313" key="11">
    <source>
        <dbReference type="EMBL" id="KAK9866352.1"/>
    </source>
</evidence>
<protein>
    <recommendedName>
        <fullName evidence="1">non-specific serine/threonine protein kinase</fullName>
        <ecNumber evidence="1">2.7.11.1</ecNumber>
    </recommendedName>
</protein>
<dbReference type="InterPro" id="IPR008271">
    <property type="entry name" value="Ser/Thr_kinase_AS"/>
</dbReference>
<evidence type="ECO:0000256" key="7">
    <source>
        <dbReference type="ARBA" id="ARBA00047899"/>
    </source>
</evidence>
<comment type="catalytic activity">
    <reaction evidence="8">
        <text>L-seryl-[protein] + ATP = O-phospho-L-seryl-[protein] + ADP + H(+)</text>
        <dbReference type="Rhea" id="RHEA:17989"/>
        <dbReference type="Rhea" id="RHEA-COMP:9863"/>
        <dbReference type="Rhea" id="RHEA-COMP:11604"/>
        <dbReference type="ChEBI" id="CHEBI:15378"/>
        <dbReference type="ChEBI" id="CHEBI:29999"/>
        <dbReference type="ChEBI" id="CHEBI:30616"/>
        <dbReference type="ChEBI" id="CHEBI:83421"/>
        <dbReference type="ChEBI" id="CHEBI:456216"/>
        <dbReference type="EC" id="2.7.11.1"/>
    </reaction>
</comment>
<feature type="domain" description="Protein kinase" evidence="10">
    <location>
        <begin position="37"/>
        <end position="295"/>
    </location>
</feature>
<feature type="compositionally biased region" description="Polar residues" evidence="9">
    <location>
        <begin position="645"/>
        <end position="662"/>
    </location>
</feature>
<dbReference type="InterPro" id="IPR011009">
    <property type="entry name" value="Kinase-like_dom_sf"/>
</dbReference>
<dbReference type="PROSITE" id="PS50011">
    <property type="entry name" value="PROTEIN_KINASE_DOM"/>
    <property type="match status" value="1"/>
</dbReference>
<dbReference type="Gene3D" id="3.30.200.20">
    <property type="entry name" value="Phosphorylase Kinase, domain 1"/>
    <property type="match status" value="1"/>
</dbReference>
<dbReference type="InterPro" id="IPR000719">
    <property type="entry name" value="Prot_kinase_dom"/>
</dbReference>
<reference evidence="11 12" key="1">
    <citation type="journal article" date="2024" name="Nat. Commun.">
        <title>Phylogenomics reveals the evolutionary origins of lichenization in chlorophyte algae.</title>
        <authorList>
            <person name="Puginier C."/>
            <person name="Libourel C."/>
            <person name="Otte J."/>
            <person name="Skaloud P."/>
            <person name="Haon M."/>
            <person name="Grisel S."/>
            <person name="Petersen M."/>
            <person name="Berrin J.G."/>
            <person name="Delaux P.M."/>
            <person name="Dal Grande F."/>
            <person name="Keller J."/>
        </authorList>
    </citation>
    <scope>NUCLEOTIDE SEQUENCE [LARGE SCALE GENOMIC DNA]</scope>
    <source>
        <strain evidence="11 12">SAG 2523</strain>
    </source>
</reference>
<comment type="caution">
    <text evidence="11">The sequence shown here is derived from an EMBL/GenBank/DDBJ whole genome shotgun (WGS) entry which is preliminary data.</text>
</comment>
<evidence type="ECO:0000313" key="12">
    <source>
        <dbReference type="Proteomes" id="UP001485043"/>
    </source>
</evidence>
<keyword evidence="3" id="KW-0808">Transferase</keyword>
<keyword evidence="2" id="KW-0723">Serine/threonine-protein kinase</keyword>
<accession>A0AAW1T972</accession>
<comment type="catalytic activity">
    <reaction evidence="7">
        <text>L-threonyl-[protein] + ATP = O-phospho-L-threonyl-[protein] + ADP + H(+)</text>
        <dbReference type="Rhea" id="RHEA:46608"/>
        <dbReference type="Rhea" id="RHEA-COMP:11060"/>
        <dbReference type="Rhea" id="RHEA-COMP:11605"/>
        <dbReference type="ChEBI" id="CHEBI:15378"/>
        <dbReference type="ChEBI" id="CHEBI:30013"/>
        <dbReference type="ChEBI" id="CHEBI:30616"/>
        <dbReference type="ChEBI" id="CHEBI:61977"/>
        <dbReference type="ChEBI" id="CHEBI:456216"/>
        <dbReference type="EC" id="2.7.11.1"/>
    </reaction>
</comment>
<feature type="compositionally biased region" description="Polar residues" evidence="9">
    <location>
        <begin position="611"/>
        <end position="630"/>
    </location>
</feature>
<dbReference type="CDD" id="cd13983">
    <property type="entry name" value="STKc_WNK"/>
    <property type="match status" value="1"/>
</dbReference>
<evidence type="ECO:0000256" key="4">
    <source>
        <dbReference type="ARBA" id="ARBA00022741"/>
    </source>
</evidence>
<dbReference type="EMBL" id="JALJOV010000168">
    <property type="protein sequence ID" value="KAK9866352.1"/>
    <property type="molecule type" value="Genomic_DNA"/>
</dbReference>
<proteinExistence type="predicted"/>
<feature type="region of interest" description="Disordered" evidence="9">
    <location>
        <begin position="594"/>
        <end position="710"/>
    </location>
</feature>
<evidence type="ECO:0000256" key="6">
    <source>
        <dbReference type="ARBA" id="ARBA00022840"/>
    </source>
</evidence>
<keyword evidence="6" id="KW-0067">ATP-binding</keyword>
<name>A0AAW1T972_9CHLO</name>
<dbReference type="PROSITE" id="PS00108">
    <property type="entry name" value="PROTEIN_KINASE_ST"/>
    <property type="match status" value="1"/>
</dbReference>
<feature type="compositionally biased region" description="Polar residues" evidence="9">
    <location>
        <begin position="435"/>
        <end position="445"/>
    </location>
</feature>
<evidence type="ECO:0000256" key="5">
    <source>
        <dbReference type="ARBA" id="ARBA00022777"/>
    </source>
</evidence>
<evidence type="ECO:0000256" key="3">
    <source>
        <dbReference type="ARBA" id="ARBA00022679"/>
    </source>
</evidence>
<feature type="compositionally biased region" description="Polar residues" evidence="9">
    <location>
        <begin position="456"/>
        <end position="470"/>
    </location>
</feature>
<keyword evidence="5" id="KW-0418">Kinase</keyword>
<dbReference type="AlphaFoldDB" id="A0AAW1T972"/>
<dbReference type="FunFam" id="1.10.510.10:FF:000046">
    <property type="entry name" value="probable serine/threonine-protein kinase WNK9"/>
    <property type="match status" value="1"/>
</dbReference>
<dbReference type="Gene3D" id="1.10.510.10">
    <property type="entry name" value="Transferase(Phosphotransferase) domain 1"/>
    <property type="match status" value="1"/>
</dbReference>
<dbReference type="Pfam" id="PF12202">
    <property type="entry name" value="OSR1_C"/>
    <property type="match status" value="1"/>
</dbReference>
<organism evidence="11 12">
    <name type="scientific">Apatococcus fuscideae</name>
    <dbReference type="NCBI Taxonomy" id="2026836"/>
    <lineage>
        <taxon>Eukaryota</taxon>
        <taxon>Viridiplantae</taxon>
        <taxon>Chlorophyta</taxon>
        <taxon>core chlorophytes</taxon>
        <taxon>Trebouxiophyceae</taxon>
        <taxon>Chlorellales</taxon>
        <taxon>Chlorellaceae</taxon>
        <taxon>Apatococcus</taxon>
    </lineage>
</organism>
<feature type="compositionally biased region" description="Polar residues" evidence="9">
    <location>
        <begin position="509"/>
        <end position="521"/>
    </location>
</feature>
<evidence type="ECO:0000256" key="1">
    <source>
        <dbReference type="ARBA" id="ARBA00012513"/>
    </source>
</evidence>
<dbReference type="InterPro" id="IPR050588">
    <property type="entry name" value="WNK_Ser-Thr_kinase"/>
</dbReference>
<dbReference type="Proteomes" id="UP001485043">
    <property type="component" value="Unassembled WGS sequence"/>
</dbReference>
<feature type="region of interest" description="Disordered" evidence="9">
    <location>
        <begin position="418"/>
        <end position="547"/>
    </location>
</feature>
<feature type="region of interest" description="Disordered" evidence="9">
    <location>
        <begin position="764"/>
        <end position="787"/>
    </location>
</feature>
<gene>
    <name evidence="11" type="ORF">WJX84_002221</name>
</gene>
<dbReference type="GO" id="GO:0004674">
    <property type="term" value="F:protein serine/threonine kinase activity"/>
    <property type="evidence" value="ECO:0007669"/>
    <property type="project" value="UniProtKB-KW"/>
</dbReference>
<dbReference type="GO" id="GO:0005524">
    <property type="term" value="F:ATP binding"/>
    <property type="evidence" value="ECO:0007669"/>
    <property type="project" value="UniProtKB-KW"/>
</dbReference>
<dbReference type="Gene3D" id="3.10.20.90">
    <property type="entry name" value="Phosphatidylinositol 3-kinase Catalytic Subunit, Chain A, domain 1"/>
    <property type="match status" value="1"/>
</dbReference>
<keyword evidence="4" id="KW-0547">Nucleotide-binding</keyword>